<feature type="region of interest" description="Disordered" evidence="1">
    <location>
        <begin position="1"/>
        <end position="27"/>
    </location>
</feature>
<dbReference type="AlphaFoldDB" id="A0A656A1F3"/>
<dbReference type="EMBL" id="CWQY01000010">
    <property type="protein sequence ID" value="CSC60379.1"/>
    <property type="molecule type" value="Genomic_DNA"/>
</dbReference>
<protein>
    <submittedName>
        <fullName evidence="2">Uncharacterized protein</fullName>
    </submittedName>
</protein>
<evidence type="ECO:0000313" key="2">
    <source>
        <dbReference type="EMBL" id="CSC60379.1"/>
    </source>
</evidence>
<gene>
    <name evidence="2" type="ORF">ERS013200_01782</name>
</gene>
<proteinExistence type="predicted"/>
<organism evidence="2 3">
    <name type="scientific">Vibrio cholerae</name>
    <dbReference type="NCBI Taxonomy" id="666"/>
    <lineage>
        <taxon>Bacteria</taxon>
        <taxon>Pseudomonadati</taxon>
        <taxon>Pseudomonadota</taxon>
        <taxon>Gammaproteobacteria</taxon>
        <taxon>Vibrionales</taxon>
        <taxon>Vibrionaceae</taxon>
        <taxon>Vibrio</taxon>
    </lineage>
</organism>
<evidence type="ECO:0000313" key="3">
    <source>
        <dbReference type="Proteomes" id="UP000041770"/>
    </source>
</evidence>
<accession>A0A656A1F3</accession>
<name>A0A656A1F3_VIBCL</name>
<evidence type="ECO:0000256" key="1">
    <source>
        <dbReference type="SAM" id="MobiDB-lite"/>
    </source>
</evidence>
<dbReference type="Proteomes" id="UP000041770">
    <property type="component" value="Unassembled WGS sequence"/>
</dbReference>
<reference evidence="2 3" key="1">
    <citation type="submission" date="2015-07" db="EMBL/GenBank/DDBJ databases">
        <authorList>
            <consortium name="Pathogen Informatics"/>
        </authorList>
    </citation>
    <scope>NUCLEOTIDE SEQUENCE [LARGE SCALE GENOMIC DNA]</scope>
    <source>
        <strain evidence="2 3">A316</strain>
    </source>
</reference>
<sequence length="41" mass="4412">MLPIATAEKRTTSANTIANKLPEKTSPGRPHSIILAISLIR</sequence>